<comment type="caution">
    <text evidence="5">The sequence shown here is derived from an EMBL/GenBank/DDBJ whole genome shotgun (WGS) entry which is preliminary data.</text>
</comment>
<feature type="signal peptide" evidence="4">
    <location>
        <begin position="1"/>
        <end position="18"/>
    </location>
</feature>
<name>A0AAV9P3F9_9PEZI</name>
<accession>A0AAV9P3F9</accession>
<dbReference type="AlphaFoldDB" id="A0AAV9P3F9"/>
<keyword evidence="4" id="KW-0732">Signal</keyword>
<evidence type="ECO:0000256" key="4">
    <source>
        <dbReference type="SAM" id="SignalP"/>
    </source>
</evidence>
<evidence type="ECO:0008006" key="7">
    <source>
        <dbReference type="Google" id="ProtNLM"/>
    </source>
</evidence>
<keyword evidence="3" id="KW-0812">Transmembrane</keyword>
<feature type="chain" id="PRO_5043362048" description="Phosphoglycerate mutase-like protein" evidence="4">
    <location>
        <begin position="19"/>
        <end position="610"/>
    </location>
</feature>
<sequence>MLHSILPLLTFLLPTVTAQSDARYTVWASVIFSRTGERTPEVLGSEPVTLTSVGARQQELNGHFFRQRYFESFNNFSTDNGVGIAPLPGMNPQIPDVQKLYVQALDEQSSVASAQAFLQGLYPPVSFSGNASEVQAMVDPSGRVANGSYVDPPLGGYRYAQVHTSGQYDPEFVYVGGSLQCPAFVEQVEEYIATPDFADVQAATLPVYQKIGPAFLGGVLSEDKWGFVNAYAIYDYLSYQNAHNTTASDLFASDEYTDPDTGASYIDTLRSYANQQQYAWFGNLYAENPITGTGFENDVKGSISTIAGNTLAAKMLNQLQTAIIYGGEYYQLSLLFGDYEPLLSLFALTSLPSLDSDFYGIPDFGSVAVFELFSIVEPGTVEFPDVEDLWVRFYFRNGTDINQPYRAYSLFNYGPDTMELKWTDFQEEMLKIVVGDIGQWCQQCGASYSGSDRIFCSYWNASDSLDAVSTSSSSGSSGLSPAVSGVIGAIIALVIAGLIFALLMLLAGVRFHRVKSHKSELGGFKGSQKLASDKDLTLPKGGAVVGATVVETPGSPVVGGHERVGSWELKGGGMPNIAEPRPASVRRASWEDDDVGEGPFRDPVKADERV</sequence>
<dbReference type="GeneID" id="89930343"/>
<dbReference type="PANTHER" id="PTHR11567">
    <property type="entry name" value="ACID PHOSPHATASE-RELATED"/>
    <property type="match status" value="1"/>
</dbReference>
<reference evidence="5 6" key="1">
    <citation type="submission" date="2023-08" db="EMBL/GenBank/DDBJ databases">
        <title>Black Yeasts Isolated from many extreme environments.</title>
        <authorList>
            <person name="Coleine C."/>
            <person name="Stajich J.E."/>
            <person name="Selbmann L."/>
        </authorList>
    </citation>
    <scope>NUCLEOTIDE SEQUENCE [LARGE SCALE GENOMIC DNA]</scope>
    <source>
        <strain evidence="5 6">CCFEE 5935</strain>
    </source>
</reference>
<organism evidence="5 6">
    <name type="scientific">Saxophila tyrrhenica</name>
    <dbReference type="NCBI Taxonomy" id="1690608"/>
    <lineage>
        <taxon>Eukaryota</taxon>
        <taxon>Fungi</taxon>
        <taxon>Dikarya</taxon>
        <taxon>Ascomycota</taxon>
        <taxon>Pezizomycotina</taxon>
        <taxon>Dothideomycetes</taxon>
        <taxon>Dothideomycetidae</taxon>
        <taxon>Mycosphaerellales</taxon>
        <taxon>Extremaceae</taxon>
        <taxon>Saxophila</taxon>
    </lineage>
</organism>
<dbReference type="Gene3D" id="3.40.50.1240">
    <property type="entry name" value="Phosphoglycerate mutase-like"/>
    <property type="match status" value="1"/>
</dbReference>
<dbReference type="PANTHER" id="PTHR11567:SF127">
    <property type="entry name" value="HISTIDINE ACID PHOSPHATASE"/>
    <property type="match status" value="1"/>
</dbReference>
<dbReference type="Proteomes" id="UP001337655">
    <property type="component" value="Unassembled WGS sequence"/>
</dbReference>
<dbReference type="CDD" id="cd07061">
    <property type="entry name" value="HP_HAP_like"/>
    <property type="match status" value="1"/>
</dbReference>
<dbReference type="InterPro" id="IPR000560">
    <property type="entry name" value="His_Pase_clade-2"/>
</dbReference>
<feature type="region of interest" description="Disordered" evidence="2">
    <location>
        <begin position="569"/>
        <end position="610"/>
    </location>
</feature>
<evidence type="ECO:0000256" key="3">
    <source>
        <dbReference type="SAM" id="Phobius"/>
    </source>
</evidence>
<dbReference type="InterPro" id="IPR029033">
    <property type="entry name" value="His_PPase_superfam"/>
</dbReference>
<dbReference type="GO" id="GO:0016791">
    <property type="term" value="F:phosphatase activity"/>
    <property type="evidence" value="ECO:0007669"/>
    <property type="project" value="TreeGrafter"/>
</dbReference>
<feature type="transmembrane region" description="Helical" evidence="3">
    <location>
        <begin position="486"/>
        <end position="509"/>
    </location>
</feature>
<evidence type="ECO:0000313" key="6">
    <source>
        <dbReference type="Proteomes" id="UP001337655"/>
    </source>
</evidence>
<dbReference type="RefSeq" id="XP_064655566.1">
    <property type="nucleotide sequence ID" value="XM_064806240.1"/>
</dbReference>
<dbReference type="Pfam" id="PF00328">
    <property type="entry name" value="His_Phos_2"/>
    <property type="match status" value="1"/>
</dbReference>
<proteinExistence type="inferred from homology"/>
<keyword evidence="6" id="KW-1185">Reference proteome</keyword>
<evidence type="ECO:0000256" key="2">
    <source>
        <dbReference type="SAM" id="MobiDB-lite"/>
    </source>
</evidence>
<keyword evidence="3" id="KW-1133">Transmembrane helix</keyword>
<dbReference type="CDD" id="cd12087">
    <property type="entry name" value="TM_EGFR-like"/>
    <property type="match status" value="1"/>
</dbReference>
<comment type="similarity">
    <text evidence="1">Belongs to the histidine acid phosphatase family.</text>
</comment>
<dbReference type="SUPFAM" id="SSF53254">
    <property type="entry name" value="Phosphoglycerate mutase-like"/>
    <property type="match status" value="1"/>
</dbReference>
<evidence type="ECO:0000256" key="1">
    <source>
        <dbReference type="ARBA" id="ARBA00005375"/>
    </source>
</evidence>
<gene>
    <name evidence="5" type="ORF">LTR77_009011</name>
</gene>
<evidence type="ECO:0000313" key="5">
    <source>
        <dbReference type="EMBL" id="KAK5165482.1"/>
    </source>
</evidence>
<protein>
    <recommendedName>
        <fullName evidence="7">Phosphoglycerate mutase-like protein</fullName>
    </recommendedName>
</protein>
<dbReference type="EMBL" id="JAVRRT010000016">
    <property type="protein sequence ID" value="KAK5165482.1"/>
    <property type="molecule type" value="Genomic_DNA"/>
</dbReference>
<feature type="compositionally biased region" description="Basic and acidic residues" evidence="2">
    <location>
        <begin position="599"/>
        <end position="610"/>
    </location>
</feature>
<dbReference type="InterPro" id="IPR050645">
    <property type="entry name" value="Histidine_acid_phosphatase"/>
</dbReference>
<keyword evidence="3" id="KW-0472">Membrane</keyword>